<dbReference type="Proteomes" id="UP001595443">
    <property type="component" value="Unassembled WGS sequence"/>
</dbReference>
<dbReference type="Pfam" id="PF13649">
    <property type="entry name" value="Methyltransf_25"/>
    <property type="match status" value="1"/>
</dbReference>
<sequence length="202" mass="21672">MHPSRDAETLEFYAASAEVYAGSGPGGVNRHLNGFLQRLPAGARILELGCGGGRDAEAMLAAGFAVEPTDGTPEIAARAEARLNRPVRVMRFDELQAEGAYDAVWASASLLQVPRPELPDILARIRRALKPGGLHFASYKGGGSAGRDRHGRYYNYPSREDISRFYAASGAWQALSVVEHMGGGYDPGVQGPWIALTLHRPG</sequence>
<dbReference type="SUPFAM" id="SSF53335">
    <property type="entry name" value="S-adenosyl-L-methionine-dependent methyltransferases"/>
    <property type="match status" value="1"/>
</dbReference>
<dbReference type="GO" id="GO:0032259">
    <property type="term" value="P:methylation"/>
    <property type="evidence" value="ECO:0007669"/>
    <property type="project" value="UniProtKB-KW"/>
</dbReference>
<keyword evidence="1 5" id="KW-0489">Methyltransferase</keyword>
<dbReference type="PANTHER" id="PTHR43464:SF19">
    <property type="entry name" value="UBIQUINONE BIOSYNTHESIS O-METHYLTRANSFERASE, MITOCHONDRIAL"/>
    <property type="match status" value="1"/>
</dbReference>
<keyword evidence="2 5" id="KW-0808">Transferase</keyword>
<dbReference type="InterPro" id="IPR041698">
    <property type="entry name" value="Methyltransf_25"/>
</dbReference>
<dbReference type="CDD" id="cd02440">
    <property type="entry name" value="AdoMet_MTases"/>
    <property type="match status" value="1"/>
</dbReference>
<protein>
    <submittedName>
        <fullName evidence="5">Class I SAM-dependent methyltransferase</fullName>
        <ecNumber evidence="5">2.1.1.222</ecNumber>
        <ecNumber evidence="5">2.1.1.64</ecNumber>
    </submittedName>
</protein>
<dbReference type="EC" id="2.1.1.222" evidence="5"/>
<keyword evidence="6" id="KW-1185">Reference proteome</keyword>
<dbReference type="GO" id="GO:0061542">
    <property type="term" value="F:3-demethylubiquinol 3-O-methyltransferase activity"/>
    <property type="evidence" value="ECO:0007669"/>
    <property type="project" value="UniProtKB-EC"/>
</dbReference>
<evidence type="ECO:0000259" key="4">
    <source>
        <dbReference type="Pfam" id="PF13649"/>
    </source>
</evidence>
<dbReference type="Gene3D" id="3.40.50.150">
    <property type="entry name" value="Vaccinia Virus protein VP39"/>
    <property type="match status" value="1"/>
</dbReference>
<evidence type="ECO:0000256" key="3">
    <source>
        <dbReference type="ARBA" id="ARBA00022691"/>
    </source>
</evidence>
<reference evidence="6" key="1">
    <citation type="journal article" date="2019" name="Int. J. Syst. Evol. Microbiol.">
        <title>The Global Catalogue of Microorganisms (GCM) 10K type strain sequencing project: providing services to taxonomists for standard genome sequencing and annotation.</title>
        <authorList>
            <consortium name="The Broad Institute Genomics Platform"/>
            <consortium name="The Broad Institute Genome Sequencing Center for Infectious Disease"/>
            <person name="Wu L."/>
            <person name="Ma J."/>
        </authorList>
    </citation>
    <scope>NUCLEOTIDE SEQUENCE [LARGE SCALE GENOMIC DNA]</scope>
    <source>
        <strain evidence="6">KCTC 62192</strain>
    </source>
</reference>
<gene>
    <name evidence="5" type="ORF">ACFOES_18865</name>
</gene>
<dbReference type="PANTHER" id="PTHR43464">
    <property type="entry name" value="METHYLTRANSFERASE"/>
    <property type="match status" value="1"/>
</dbReference>
<evidence type="ECO:0000313" key="5">
    <source>
        <dbReference type="EMBL" id="MFC2970166.1"/>
    </source>
</evidence>
<dbReference type="GO" id="GO:0102208">
    <property type="term" value="F:2-polyprenyl-6-hydroxyphenol methylase activity"/>
    <property type="evidence" value="ECO:0007669"/>
    <property type="project" value="UniProtKB-EC"/>
</dbReference>
<proteinExistence type="predicted"/>
<evidence type="ECO:0000256" key="1">
    <source>
        <dbReference type="ARBA" id="ARBA00022603"/>
    </source>
</evidence>
<accession>A0ABV7AMZ1</accession>
<dbReference type="InterPro" id="IPR029063">
    <property type="entry name" value="SAM-dependent_MTases_sf"/>
</dbReference>
<name>A0ABV7AMZ1_9RHOB</name>
<dbReference type="RefSeq" id="WP_377834926.1">
    <property type="nucleotide sequence ID" value="NZ_JBHRSK010000017.1"/>
</dbReference>
<dbReference type="EC" id="2.1.1.64" evidence="5"/>
<organism evidence="5 6">
    <name type="scientific">Acidimangrovimonas pyrenivorans</name>
    <dbReference type="NCBI Taxonomy" id="2030798"/>
    <lineage>
        <taxon>Bacteria</taxon>
        <taxon>Pseudomonadati</taxon>
        <taxon>Pseudomonadota</taxon>
        <taxon>Alphaproteobacteria</taxon>
        <taxon>Rhodobacterales</taxon>
        <taxon>Paracoccaceae</taxon>
        <taxon>Acidimangrovimonas</taxon>
    </lineage>
</organism>
<keyword evidence="3" id="KW-0949">S-adenosyl-L-methionine</keyword>
<evidence type="ECO:0000256" key="2">
    <source>
        <dbReference type="ARBA" id="ARBA00022679"/>
    </source>
</evidence>
<evidence type="ECO:0000313" key="6">
    <source>
        <dbReference type="Proteomes" id="UP001595443"/>
    </source>
</evidence>
<comment type="caution">
    <text evidence="5">The sequence shown here is derived from an EMBL/GenBank/DDBJ whole genome shotgun (WGS) entry which is preliminary data.</text>
</comment>
<dbReference type="EMBL" id="JBHRSK010000017">
    <property type="protein sequence ID" value="MFC2970166.1"/>
    <property type="molecule type" value="Genomic_DNA"/>
</dbReference>
<feature type="domain" description="Methyltransferase" evidence="4">
    <location>
        <begin position="45"/>
        <end position="133"/>
    </location>
</feature>